<name>A0A514D3W6_9VIRU</name>
<organism evidence="1">
    <name type="scientific">Riboviria sp</name>
    <dbReference type="NCBI Taxonomy" id="2585031"/>
    <lineage>
        <taxon>Viruses</taxon>
        <taxon>Riboviria</taxon>
    </lineage>
</organism>
<gene>
    <name evidence="1" type="ORF">H2Rhizo33128_000004</name>
</gene>
<proteinExistence type="predicted"/>
<dbReference type="EMBL" id="MN034007">
    <property type="protein sequence ID" value="QDH88312.1"/>
    <property type="molecule type" value="Genomic_DNA"/>
</dbReference>
<sequence>MKMFMDPGIFIQPGLAGQQYLLLKCQPGVLVFGLVGFLTVVPSQQVILDIVIEPAELIRYLMDMVIP</sequence>
<evidence type="ECO:0000313" key="1">
    <source>
        <dbReference type="EMBL" id="QDH88312.1"/>
    </source>
</evidence>
<accession>A0A514D3W6</accession>
<protein>
    <submittedName>
        <fullName evidence="1">Uncharacterized protein</fullName>
    </submittedName>
</protein>
<reference evidence="1" key="1">
    <citation type="submission" date="2019-05" db="EMBL/GenBank/DDBJ databases">
        <title>Metatranscriptomic reconstruction reveals RNA viruses with the potential to shape carbon cycling in soil.</title>
        <authorList>
            <person name="Starr E.P."/>
            <person name="Nuccio E."/>
            <person name="Pett-Ridge J."/>
            <person name="Banfield J.F."/>
            <person name="Firestone M.K."/>
        </authorList>
    </citation>
    <scope>NUCLEOTIDE SEQUENCE</scope>
    <source>
        <strain evidence="1">H2_Rhizo_33_scaffold_128</strain>
    </source>
</reference>